<gene>
    <name evidence="4" type="ORF">FIBSPDRAFT_870191</name>
</gene>
<keyword evidence="1" id="KW-0479">Metal-binding</keyword>
<dbReference type="PROSITE" id="PS00028">
    <property type="entry name" value="ZINC_FINGER_C2H2_1"/>
    <property type="match status" value="1"/>
</dbReference>
<evidence type="ECO:0000313" key="5">
    <source>
        <dbReference type="Proteomes" id="UP000076532"/>
    </source>
</evidence>
<feature type="compositionally biased region" description="Low complexity" evidence="2">
    <location>
        <begin position="34"/>
        <end position="46"/>
    </location>
</feature>
<feature type="domain" description="C2H2-type" evidence="3">
    <location>
        <begin position="226"/>
        <end position="254"/>
    </location>
</feature>
<dbReference type="EMBL" id="KV417647">
    <property type="protein sequence ID" value="KZP12415.1"/>
    <property type="molecule type" value="Genomic_DNA"/>
</dbReference>
<dbReference type="GO" id="GO:0008270">
    <property type="term" value="F:zinc ion binding"/>
    <property type="evidence" value="ECO:0007669"/>
    <property type="project" value="UniProtKB-KW"/>
</dbReference>
<dbReference type="SMART" id="SM00355">
    <property type="entry name" value="ZnF_C2H2"/>
    <property type="match status" value="2"/>
</dbReference>
<feature type="region of interest" description="Disordered" evidence="2">
    <location>
        <begin position="120"/>
        <end position="154"/>
    </location>
</feature>
<proteinExistence type="predicted"/>
<dbReference type="PROSITE" id="PS50157">
    <property type="entry name" value="ZINC_FINGER_C2H2_2"/>
    <property type="match status" value="1"/>
</dbReference>
<feature type="region of interest" description="Disordered" evidence="2">
    <location>
        <begin position="171"/>
        <end position="191"/>
    </location>
</feature>
<dbReference type="Gene3D" id="3.30.160.60">
    <property type="entry name" value="Classic Zinc Finger"/>
    <property type="match status" value="1"/>
</dbReference>
<feature type="region of interest" description="Disordered" evidence="2">
    <location>
        <begin position="18"/>
        <end position="46"/>
    </location>
</feature>
<evidence type="ECO:0000313" key="4">
    <source>
        <dbReference type="EMBL" id="KZP12415.1"/>
    </source>
</evidence>
<organism evidence="4 5">
    <name type="scientific">Athelia psychrophila</name>
    <dbReference type="NCBI Taxonomy" id="1759441"/>
    <lineage>
        <taxon>Eukaryota</taxon>
        <taxon>Fungi</taxon>
        <taxon>Dikarya</taxon>
        <taxon>Basidiomycota</taxon>
        <taxon>Agaricomycotina</taxon>
        <taxon>Agaricomycetes</taxon>
        <taxon>Agaricomycetidae</taxon>
        <taxon>Atheliales</taxon>
        <taxon>Atheliaceae</taxon>
        <taxon>Athelia</taxon>
    </lineage>
</organism>
<evidence type="ECO:0000256" key="2">
    <source>
        <dbReference type="SAM" id="MobiDB-lite"/>
    </source>
</evidence>
<keyword evidence="1" id="KW-0862">Zinc</keyword>
<accession>A0A166B9G3</accession>
<dbReference type="Proteomes" id="UP000076532">
    <property type="component" value="Unassembled WGS sequence"/>
</dbReference>
<sequence>MTTPPWLNHSVGFDQGCVPASGEFDPTSWDQENFSSDPSSSSTPLFPLTSWDVGTPSYPYPQTVRSTSASAMEGRLGTRGSGYKKLPESALLAPAHAWRPPAIQTHTVNEHAHFPEVNMALPTPPETPTHRSNRSGAPDVPHVPRRPSYTGLRRIAPMPPFYTGAISKKRSHTEAMGTESESAPTRPAKPTFPCPIGHCGKMFARIEQAKRHAETARQQMDGVFDYPCTVAGCTKEFRLKHKRKEHIDKVHGTD</sequence>
<dbReference type="AlphaFoldDB" id="A0A166B9G3"/>
<dbReference type="InterPro" id="IPR013087">
    <property type="entry name" value="Znf_C2H2_type"/>
</dbReference>
<keyword evidence="5" id="KW-1185">Reference proteome</keyword>
<dbReference type="OrthoDB" id="3330105at2759"/>
<evidence type="ECO:0000259" key="3">
    <source>
        <dbReference type="PROSITE" id="PS50157"/>
    </source>
</evidence>
<reference evidence="4 5" key="1">
    <citation type="journal article" date="2016" name="Mol. Biol. Evol.">
        <title>Comparative Genomics of Early-Diverging Mushroom-Forming Fungi Provides Insights into the Origins of Lignocellulose Decay Capabilities.</title>
        <authorList>
            <person name="Nagy L.G."/>
            <person name="Riley R."/>
            <person name="Tritt A."/>
            <person name="Adam C."/>
            <person name="Daum C."/>
            <person name="Floudas D."/>
            <person name="Sun H."/>
            <person name="Yadav J.S."/>
            <person name="Pangilinan J."/>
            <person name="Larsson K.H."/>
            <person name="Matsuura K."/>
            <person name="Barry K."/>
            <person name="Labutti K."/>
            <person name="Kuo R."/>
            <person name="Ohm R.A."/>
            <person name="Bhattacharya S.S."/>
            <person name="Shirouzu T."/>
            <person name="Yoshinaga Y."/>
            <person name="Martin F.M."/>
            <person name="Grigoriev I.V."/>
            <person name="Hibbett D.S."/>
        </authorList>
    </citation>
    <scope>NUCLEOTIDE SEQUENCE [LARGE SCALE GENOMIC DNA]</scope>
    <source>
        <strain evidence="4 5">CBS 109695</strain>
    </source>
</reference>
<evidence type="ECO:0000256" key="1">
    <source>
        <dbReference type="PROSITE-ProRule" id="PRU00042"/>
    </source>
</evidence>
<protein>
    <recommendedName>
        <fullName evidence="3">C2H2-type domain-containing protein</fullName>
    </recommendedName>
</protein>
<keyword evidence="1" id="KW-0863">Zinc-finger</keyword>
<name>A0A166B9G3_9AGAM</name>